<proteinExistence type="predicted"/>
<dbReference type="AlphaFoldDB" id="A0A834WF77"/>
<keyword evidence="2" id="KW-1185">Reference proteome</keyword>
<dbReference type="EMBL" id="JAAIUW010000008">
    <property type="protein sequence ID" value="KAF7821120.1"/>
    <property type="molecule type" value="Genomic_DNA"/>
</dbReference>
<protein>
    <submittedName>
        <fullName evidence="1">Uncharacterized protein</fullName>
    </submittedName>
</protein>
<organism evidence="1 2">
    <name type="scientific">Senna tora</name>
    <dbReference type="NCBI Taxonomy" id="362788"/>
    <lineage>
        <taxon>Eukaryota</taxon>
        <taxon>Viridiplantae</taxon>
        <taxon>Streptophyta</taxon>
        <taxon>Embryophyta</taxon>
        <taxon>Tracheophyta</taxon>
        <taxon>Spermatophyta</taxon>
        <taxon>Magnoliopsida</taxon>
        <taxon>eudicotyledons</taxon>
        <taxon>Gunneridae</taxon>
        <taxon>Pentapetalae</taxon>
        <taxon>rosids</taxon>
        <taxon>fabids</taxon>
        <taxon>Fabales</taxon>
        <taxon>Fabaceae</taxon>
        <taxon>Caesalpinioideae</taxon>
        <taxon>Cassia clade</taxon>
        <taxon>Senna</taxon>
    </lineage>
</organism>
<comment type="caution">
    <text evidence="1">The sequence shown here is derived from an EMBL/GenBank/DDBJ whole genome shotgun (WGS) entry which is preliminary data.</text>
</comment>
<dbReference type="Proteomes" id="UP000634136">
    <property type="component" value="Unassembled WGS sequence"/>
</dbReference>
<evidence type="ECO:0000313" key="1">
    <source>
        <dbReference type="EMBL" id="KAF7821120.1"/>
    </source>
</evidence>
<sequence length="23" mass="2481">MGKRGTVTGVKWAKPYGCARSNL</sequence>
<reference evidence="1" key="1">
    <citation type="submission" date="2020-09" db="EMBL/GenBank/DDBJ databases">
        <title>Genome-Enabled Discovery of Anthraquinone Biosynthesis in Senna tora.</title>
        <authorList>
            <person name="Kang S.-H."/>
            <person name="Pandey R.P."/>
            <person name="Lee C.-M."/>
            <person name="Sim J.-S."/>
            <person name="Jeong J.-T."/>
            <person name="Choi B.-S."/>
            <person name="Jung M."/>
            <person name="Ginzburg D."/>
            <person name="Zhao K."/>
            <person name="Won S.Y."/>
            <person name="Oh T.-J."/>
            <person name="Yu Y."/>
            <person name="Kim N.-H."/>
            <person name="Lee O.R."/>
            <person name="Lee T.-H."/>
            <person name="Bashyal P."/>
            <person name="Kim T.-S."/>
            <person name="Lee W.-H."/>
            <person name="Kawkins C."/>
            <person name="Kim C.-K."/>
            <person name="Kim J.S."/>
            <person name="Ahn B.O."/>
            <person name="Rhee S.Y."/>
            <person name="Sohng J.K."/>
        </authorList>
    </citation>
    <scope>NUCLEOTIDE SEQUENCE</scope>
    <source>
        <tissue evidence="1">Leaf</tissue>
    </source>
</reference>
<gene>
    <name evidence="1" type="ORF">G2W53_026575</name>
</gene>
<accession>A0A834WF77</accession>
<name>A0A834WF77_9FABA</name>
<evidence type="ECO:0000313" key="2">
    <source>
        <dbReference type="Proteomes" id="UP000634136"/>
    </source>
</evidence>